<dbReference type="EMBL" id="JADGMS010000017">
    <property type="protein sequence ID" value="KAF9663655.1"/>
    <property type="molecule type" value="Genomic_DNA"/>
</dbReference>
<keyword evidence="2" id="KW-1185">Reference proteome</keyword>
<sequence>MATERESVEKKGSLEVAGKGDEKYQDVGSLYFDVICDSIAKKEISSAALVLDESLDSLFYDANEDIESSFRNDHKSPGYFSFQQELPETESKGSSMIRESNVKFFSTRTPLSTASPWDIPGLRVEVNEVDTVKDENLLATESKPAEVKMYQDENLMATERESVEKKGSLEVAGKDDEKYKDVGSLYCEEICESVARKEISSAALVLDESMDSLFYDAKDDILRHTTVQGVILGTKCSNMMNITRALNIFLFNKNCQTQKPKGIQ</sequence>
<dbReference type="OrthoDB" id="444265at2759"/>
<dbReference type="AlphaFoldDB" id="A0A835JAA2"/>
<organism evidence="1 2">
    <name type="scientific">Salix dunnii</name>
    <dbReference type="NCBI Taxonomy" id="1413687"/>
    <lineage>
        <taxon>Eukaryota</taxon>
        <taxon>Viridiplantae</taxon>
        <taxon>Streptophyta</taxon>
        <taxon>Embryophyta</taxon>
        <taxon>Tracheophyta</taxon>
        <taxon>Spermatophyta</taxon>
        <taxon>Magnoliopsida</taxon>
        <taxon>eudicotyledons</taxon>
        <taxon>Gunneridae</taxon>
        <taxon>Pentapetalae</taxon>
        <taxon>rosids</taxon>
        <taxon>fabids</taxon>
        <taxon>Malpighiales</taxon>
        <taxon>Salicaceae</taxon>
        <taxon>Saliceae</taxon>
        <taxon>Salix</taxon>
    </lineage>
</organism>
<proteinExistence type="predicted"/>
<accession>A0A835JAA2</accession>
<dbReference type="Proteomes" id="UP000657918">
    <property type="component" value="Unassembled WGS sequence"/>
</dbReference>
<protein>
    <submittedName>
        <fullName evidence="1">Uncharacterized protein</fullName>
    </submittedName>
</protein>
<evidence type="ECO:0000313" key="1">
    <source>
        <dbReference type="EMBL" id="KAF9663655.1"/>
    </source>
</evidence>
<name>A0A835JAA2_9ROSI</name>
<evidence type="ECO:0000313" key="2">
    <source>
        <dbReference type="Proteomes" id="UP000657918"/>
    </source>
</evidence>
<reference evidence="1 2" key="1">
    <citation type="submission" date="2020-10" db="EMBL/GenBank/DDBJ databases">
        <title>Plant Genome Project.</title>
        <authorList>
            <person name="Zhang R.-G."/>
        </authorList>
    </citation>
    <scope>NUCLEOTIDE SEQUENCE [LARGE SCALE GENOMIC DNA]</scope>
    <source>
        <strain evidence="1">FAFU-HL-1</strain>
        <tissue evidence="1">Leaf</tissue>
    </source>
</reference>
<gene>
    <name evidence="1" type="ORF">SADUNF_Sadunf17G0074000</name>
</gene>
<comment type="caution">
    <text evidence="1">The sequence shown here is derived from an EMBL/GenBank/DDBJ whole genome shotgun (WGS) entry which is preliminary data.</text>
</comment>